<accession>A0A3B9QTN5</accession>
<dbReference type="CDD" id="cd00599">
    <property type="entry name" value="GH25_muramidase"/>
    <property type="match status" value="1"/>
</dbReference>
<evidence type="ECO:0000256" key="2">
    <source>
        <dbReference type="ARBA" id="ARBA00022801"/>
    </source>
</evidence>
<name>A0A3B9QTN5_9CORY</name>
<dbReference type="EMBL" id="DMDD01000107">
    <property type="protein sequence ID" value="HAF72308.1"/>
    <property type="molecule type" value="Genomic_DNA"/>
</dbReference>
<evidence type="ECO:0000313" key="6">
    <source>
        <dbReference type="Proteomes" id="UP000260925"/>
    </source>
</evidence>
<dbReference type="PANTHER" id="PTHR34135">
    <property type="entry name" value="LYSOZYME"/>
    <property type="match status" value="1"/>
</dbReference>
<gene>
    <name evidence="5" type="ORF">DCL06_04720</name>
</gene>
<dbReference type="SUPFAM" id="SSF51445">
    <property type="entry name" value="(Trans)glycosidases"/>
    <property type="match status" value="1"/>
</dbReference>
<organism evidence="5 6">
    <name type="scientific">Corynebacterium variabile</name>
    <dbReference type="NCBI Taxonomy" id="1727"/>
    <lineage>
        <taxon>Bacteria</taxon>
        <taxon>Bacillati</taxon>
        <taxon>Actinomycetota</taxon>
        <taxon>Actinomycetes</taxon>
        <taxon>Mycobacteriales</taxon>
        <taxon>Corynebacteriaceae</taxon>
        <taxon>Corynebacterium</taxon>
    </lineage>
</organism>
<dbReference type="GO" id="GO:0009253">
    <property type="term" value="P:peptidoglycan catabolic process"/>
    <property type="evidence" value="ECO:0007669"/>
    <property type="project" value="InterPro"/>
</dbReference>
<dbReference type="GO" id="GO:0003796">
    <property type="term" value="F:lysozyme activity"/>
    <property type="evidence" value="ECO:0007669"/>
    <property type="project" value="InterPro"/>
</dbReference>
<dbReference type="AlphaFoldDB" id="A0A3B9QTN5"/>
<dbReference type="InterPro" id="IPR018077">
    <property type="entry name" value="Glyco_hydro_fam25_subgr"/>
</dbReference>
<dbReference type="InterPro" id="IPR017853">
    <property type="entry name" value="GH"/>
</dbReference>
<dbReference type="SMART" id="SM00641">
    <property type="entry name" value="Glyco_25"/>
    <property type="match status" value="1"/>
</dbReference>
<reference evidence="5 6" key="1">
    <citation type="journal article" date="2018" name="Nat. Biotechnol.">
        <title>A standardized bacterial taxonomy based on genome phylogeny substantially revises the tree of life.</title>
        <authorList>
            <person name="Parks D.H."/>
            <person name="Chuvochina M."/>
            <person name="Waite D.W."/>
            <person name="Rinke C."/>
            <person name="Skarshewski A."/>
            <person name="Chaumeil P.A."/>
            <person name="Hugenholtz P."/>
        </authorList>
    </citation>
    <scope>NUCLEOTIDE SEQUENCE [LARGE SCALE GENOMIC DNA]</scope>
    <source>
        <strain evidence="5">UBA9851</strain>
    </source>
</reference>
<evidence type="ECO:0000256" key="3">
    <source>
        <dbReference type="ARBA" id="ARBA00023295"/>
    </source>
</evidence>
<feature type="region of interest" description="Disordered" evidence="4">
    <location>
        <begin position="1"/>
        <end position="37"/>
    </location>
</feature>
<keyword evidence="3" id="KW-0326">Glycosidase</keyword>
<comment type="caution">
    <text evidence="5">The sequence shown here is derived from an EMBL/GenBank/DDBJ whole genome shotgun (WGS) entry which is preliminary data.</text>
</comment>
<keyword evidence="2 5" id="KW-0378">Hydrolase</keyword>
<dbReference type="GO" id="GO:0016998">
    <property type="term" value="P:cell wall macromolecule catabolic process"/>
    <property type="evidence" value="ECO:0007669"/>
    <property type="project" value="InterPro"/>
</dbReference>
<feature type="compositionally biased region" description="Low complexity" evidence="4">
    <location>
        <begin position="1"/>
        <end position="32"/>
    </location>
</feature>
<dbReference type="Gene3D" id="3.20.20.80">
    <property type="entry name" value="Glycosidases"/>
    <property type="match status" value="1"/>
</dbReference>
<comment type="similarity">
    <text evidence="1">Belongs to the glycosyl hydrolase 25 family.</text>
</comment>
<proteinExistence type="inferred from homology"/>
<dbReference type="GO" id="GO:0016052">
    <property type="term" value="P:carbohydrate catabolic process"/>
    <property type="evidence" value="ECO:0007669"/>
    <property type="project" value="TreeGrafter"/>
</dbReference>
<dbReference type="PANTHER" id="PTHR34135:SF2">
    <property type="entry name" value="LYSOZYME"/>
    <property type="match status" value="1"/>
</dbReference>
<evidence type="ECO:0000313" key="5">
    <source>
        <dbReference type="EMBL" id="HAF72308.1"/>
    </source>
</evidence>
<dbReference type="PROSITE" id="PS51904">
    <property type="entry name" value="GLYCOSYL_HYDROL_F25_2"/>
    <property type="match status" value="1"/>
</dbReference>
<protein>
    <submittedName>
        <fullName evidence="5">Glycoside hydrolase</fullName>
    </submittedName>
</protein>
<dbReference type="Pfam" id="PF01183">
    <property type="entry name" value="Glyco_hydro_25"/>
    <property type="match status" value="1"/>
</dbReference>
<dbReference type="InterPro" id="IPR002053">
    <property type="entry name" value="Glyco_hydro_25"/>
</dbReference>
<sequence length="240" mass="25110">MAAAAVLAAPSASADSSASGSGPAGSLSPDSAVDGIDVSSHQHNVAPVSDWIQARSAGTDFAYVKATEGTDYVNPNWLGDINLARLAGIRGGNYHFARPSDAPGDAVAQANVFATATIGSPAPTLAPVLDIEDSGGLSPEQLQSWVRDFLNTLKLRTGRDAVIYTYPNFWKSEMGNPAEFADHPLWIADYNGGDSPDVPGGWKTWTIWQTTSTGNVPGVEGPVDRNVFNGNVQGLDRLLG</sequence>
<dbReference type="Proteomes" id="UP000260925">
    <property type="component" value="Unassembled WGS sequence"/>
</dbReference>
<evidence type="ECO:0000256" key="4">
    <source>
        <dbReference type="SAM" id="MobiDB-lite"/>
    </source>
</evidence>
<evidence type="ECO:0000256" key="1">
    <source>
        <dbReference type="ARBA" id="ARBA00010646"/>
    </source>
</evidence>